<evidence type="ECO:0000256" key="8">
    <source>
        <dbReference type="HAMAP-Rule" id="MF_00181"/>
    </source>
</evidence>
<comment type="subcellular location">
    <subcellularLocation>
        <location evidence="8">Cytoplasm</location>
    </subcellularLocation>
</comment>
<dbReference type="PANTHER" id="PTHR11963:SF23">
    <property type="entry name" value="CYTOSOL AMINOPEPTIDASE"/>
    <property type="match status" value="1"/>
</dbReference>
<dbReference type="Proteomes" id="UP001302274">
    <property type="component" value="Unassembled WGS sequence"/>
</dbReference>
<dbReference type="EC" id="3.4.11.10" evidence="8"/>
<dbReference type="PROSITE" id="PS00631">
    <property type="entry name" value="CYTOSOL_AP"/>
    <property type="match status" value="1"/>
</dbReference>
<dbReference type="Gene3D" id="3.40.220.10">
    <property type="entry name" value="Leucine Aminopeptidase, subunit E, domain 1"/>
    <property type="match status" value="1"/>
</dbReference>
<dbReference type="EC" id="3.4.11.1" evidence="8"/>
<gene>
    <name evidence="8" type="primary">pepA</name>
    <name evidence="10" type="ORF">SHI21_11020</name>
</gene>
<dbReference type="RefSeq" id="WP_323576630.1">
    <property type="nucleotide sequence ID" value="NZ_JAYGJQ010000002.1"/>
</dbReference>
<dbReference type="PANTHER" id="PTHR11963">
    <property type="entry name" value="LEUCINE AMINOPEPTIDASE-RELATED"/>
    <property type="match status" value="1"/>
</dbReference>
<feature type="binding site" evidence="8">
    <location>
        <position position="295"/>
    </location>
    <ligand>
        <name>Mn(2+)</name>
        <dbReference type="ChEBI" id="CHEBI:29035"/>
        <label>2</label>
    </ligand>
</feature>
<evidence type="ECO:0000256" key="1">
    <source>
        <dbReference type="ARBA" id="ARBA00000135"/>
    </source>
</evidence>
<feature type="binding site" evidence="8">
    <location>
        <position position="313"/>
    </location>
    <ligand>
        <name>Mn(2+)</name>
        <dbReference type="ChEBI" id="CHEBI:29035"/>
        <label>2</label>
    </ligand>
</feature>
<dbReference type="HAMAP" id="MF_00181">
    <property type="entry name" value="Cytosol_peptidase_M17"/>
    <property type="match status" value="1"/>
</dbReference>
<evidence type="ECO:0000256" key="3">
    <source>
        <dbReference type="ARBA" id="ARBA00009528"/>
    </source>
</evidence>
<keyword evidence="8" id="KW-0963">Cytoplasm</keyword>
<feature type="active site" evidence="8">
    <location>
        <position position="302"/>
    </location>
</feature>
<proteinExistence type="inferred from homology"/>
<keyword evidence="6 8" id="KW-0378">Hydrolase</keyword>
<keyword evidence="5 8" id="KW-0645">Protease</keyword>
<dbReference type="EMBL" id="JAYGJQ010000002">
    <property type="protein sequence ID" value="MEA9356741.1"/>
    <property type="molecule type" value="Genomic_DNA"/>
</dbReference>
<reference evidence="10 11" key="1">
    <citation type="submission" date="2023-11" db="EMBL/GenBank/DDBJ databases">
        <title>A Novel Polar Bacteriovorax (B. antarcticus) Isolated from the Biocrust in Antarctica.</title>
        <authorList>
            <person name="Mun W."/>
            <person name="Choi S.Y."/>
            <person name="Mitchell R.J."/>
        </authorList>
    </citation>
    <scope>NUCLEOTIDE SEQUENCE [LARGE SCALE GENOMIC DNA]</scope>
    <source>
        <strain evidence="10 11">PP10</strain>
    </source>
</reference>
<dbReference type="GO" id="GO:0004177">
    <property type="term" value="F:aminopeptidase activity"/>
    <property type="evidence" value="ECO:0007669"/>
    <property type="project" value="UniProtKB-KW"/>
</dbReference>
<feature type="domain" description="Cytosol aminopeptidase" evidence="9">
    <location>
        <begin position="370"/>
        <end position="377"/>
    </location>
</feature>
<feature type="binding site" evidence="8">
    <location>
        <position position="374"/>
    </location>
    <ligand>
        <name>Mn(2+)</name>
        <dbReference type="ChEBI" id="CHEBI:29035"/>
        <label>1</label>
    </ligand>
</feature>
<comment type="caution">
    <text evidence="10">The sequence shown here is derived from an EMBL/GenBank/DDBJ whole genome shotgun (WGS) entry which is preliminary data.</text>
</comment>
<name>A0ABU5VUK0_9BACT</name>
<evidence type="ECO:0000313" key="11">
    <source>
        <dbReference type="Proteomes" id="UP001302274"/>
    </source>
</evidence>
<dbReference type="InterPro" id="IPR008283">
    <property type="entry name" value="Peptidase_M17_N"/>
</dbReference>
<evidence type="ECO:0000313" key="10">
    <source>
        <dbReference type="EMBL" id="MEA9356741.1"/>
    </source>
</evidence>
<accession>A0ABU5VUK0</accession>
<feature type="binding site" evidence="8">
    <location>
        <position position="372"/>
    </location>
    <ligand>
        <name>Mn(2+)</name>
        <dbReference type="ChEBI" id="CHEBI:29035"/>
        <label>1</label>
    </ligand>
</feature>
<comment type="similarity">
    <text evidence="3 8">Belongs to the peptidase M17 family.</text>
</comment>
<keyword evidence="4 8" id="KW-0031">Aminopeptidase</keyword>
<dbReference type="SUPFAM" id="SSF53187">
    <property type="entry name" value="Zn-dependent exopeptidases"/>
    <property type="match status" value="1"/>
</dbReference>
<organism evidence="10 11">
    <name type="scientific">Bacteriovorax antarcticus</name>
    <dbReference type="NCBI Taxonomy" id="3088717"/>
    <lineage>
        <taxon>Bacteria</taxon>
        <taxon>Pseudomonadati</taxon>
        <taxon>Bdellovibrionota</taxon>
        <taxon>Bacteriovoracia</taxon>
        <taxon>Bacteriovoracales</taxon>
        <taxon>Bacteriovoracaceae</taxon>
        <taxon>Bacteriovorax</taxon>
    </lineage>
</organism>
<feature type="binding site" evidence="8">
    <location>
        <position position="290"/>
    </location>
    <ligand>
        <name>Mn(2+)</name>
        <dbReference type="ChEBI" id="CHEBI:29035"/>
        <label>2</label>
    </ligand>
</feature>
<dbReference type="InterPro" id="IPR011356">
    <property type="entry name" value="Leucine_aapep/pepB"/>
</dbReference>
<dbReference type="Gene3D" id="3.40.630.10">
    <property type="entry name" value="Zn peptidases"/>
    <property type="match status" value="1"/>
</dbReference>
<keyword evidence="11" id="KW-1185">Reference proteome</keyword>
<dbReference type="InterPro" id="IPR023042">
    <property type="entry name" value="Peptidase_M17_leu_NH2_pept"/>
</dbReference>
<sequence>MKINLSFAPSQTSTELNIYACFNKTQEVKAAKTATTTKKATTKAAPATAAKTEKVLVNNHWSEEVTEAFTHAVASRHYKGDVGETFALTLVNGQSAIILGLGDKNKLTKEIVRRQIAHIYKAISGRYEDATIHVDGFMVKGKAEESLAAIVESLHMTSYVFDRHLSVKKTPKLQTIVLLTNEKKTSAKKFEAAIDEAHKVGESIRVAKDFVNEAPNLLHSEAYAKEIEKDAKNLKGVKIKVLGVPELKKENMGMFLSVNRASEYGARLVHLTYTPAKATSKTRHIALVGKGLTFDTGGYSLKPGASMMNMKFDMAGSATVYAAFRAAVLLQLPVKISCYLGMTDNAVNEKATMPDSIVTARNGKTVEILNTDAEGRLVLGDVVNYACDSKPDALIDAATLTGAVLVALGSEVCGLFSNDQKLADSLIKSAKNADEYMWQLPIIEEHKNDMKAIVADLKNIGGSGNGGSAKGAAFIEYFVEPGISWAHLDIAGIGDSQGHLPYCSPKGASGLVIRTLVDYLKQQ</sequence>
<dbReference type="InterPro" id="IPR043472">
    <property type="entry name" value="Macro_dom-like"/>
</dbReference>
<comment type="function">
    <text evidence="8">Presumably involved in the processing and regular turnover of intracellular proteins. Catalyzes the removal of unsubstituted N-terminal amino acids from various peptides.</text>
</comment>
<feature type="binding site" evidence="8">
    <location>
        <position position="295"/>
    </location>
    <ligand>
        <name>Mn(2+)</name>
        <dbReference type="ChEBI" id="CHEBI:29035"/>
        <label>1</label>
    </ligand>
</feature>
<dbReference type="InterPro" id="IPR000819">
    <property type="entry name" value="Peptidase_M17_C"/>
</dbReference>
<keyword evidence="8" id="KW-0479">Metal-binding</keyword>
<evidence type="ECO:0000256" key="4">
    <source>
        <dbReference type="ARBA" id="ARBA00022438"/>
    </source>
</evidence>
<keyword evidence="7 8" id="KW-0464">Manganese</keyword>
<feature type="binding site" evidence="8">
    <location>
        <position position="374"/>
    </location>
    <ligand>
        <name>Mn(2+)</name>
        <dbReference type="ChEBI" id="CHEBI:29035"/>
        <label>2</label>
    </ligand>
</feature>
<evidence type="ECO:0000259" key="9">
    <source>
        <dbReference type="PROSITE" id="PS00631"/>
    </source>
</evidence>
<protein>
    <recommendedName>
        <fullName evidence="8">Probable cytosol aminopeptidase</fullName>
        <ecNumber evidence="8">3.4.11.1</ecNumber>
    </recommendedName>
    <alternativeName>
        <fullName evidence="8">Leucine aminopeptidase</fullName>
        <shortName evidence="8">LAP</shortName>
        <ecNumber evidence="8">3.4.11.10</ecNumber>
    </alternativeName>
    <alternativeName>
        <fullName evidence="8">Leucyl aminopeptidase</fullName>
    </alternativeName>
</protein>
<dbReference type="Pfam" id="PF02789">
    <property type="entry name" value="Peptidase_M17_N"/>
    <property type="match status" value="1"/>
</dbReference>
<dbReference type="PRINTS" id="PR00481">
    <property type="entry name" value="LAMNOPPTDASE"/>
</dbReference>
<comment type="catalytic activity">
    <reaction evidence="2 8">
        <text>Release of an N-terminal amino acid, preferentially leucine, but not glutamic or aspartic acids.</text>
        <dbReference type="EC" id="3.4.11.10"/>
    </reaction>
</comment>
<evidence type="ECO:0000256" key="5">
    <source>
        <dbReference type="ARBA" id="ARBA00022670"/>
    </source>
</evidence>
<evidence type="ECO:0000256" key="6">
    <source>
        <dbReference type="ARBA" id="ARBA00022801"/>
    </source>
</evidence>
<dbReference type="CDD" id="cd00433">
    <property type="entry name" value="Peptidase_M17"/>
    <property type="match status" value="1"/>
</dbReference>
<comment type="cofactor">
    <cofactor evidence="8">
        <name>Mn(2+)</name>
        <dbReference type="ChEBI" id="CHEBI:29035"/>
    </cofactor>
    <text evidence="8">Binds 2 manganese ions per subunit.</text>
</comment>
<dbReference type="Pfam" id="PF00883">
    <property type="entry name" value="Peptidase_M17"/>
    <property type="match status" value="1"/>
</dbReference>
<evidence type="ECO:0000256" key="7">
    <source>
        <dbReference type="ARBA" id="ARBA00023211"/>
    </source>
</evidence>
<feature type="active site" evidence="8">
    <location>
        <position position="376"/>
    </location>
</feature>
<comment type="catalytic activity">
    <reaction evidence="1 8">
        <text>Release of an N-terminal amino acid, Xaa-|-Yaa-, in which Xaa is preferably Leu, but may be other amino acids including Pro although not Arg or Lys, and Yaa may be Pro. Amino acid amides and methyl esters are also readily hydrolyzed, but rates on arylamides are exceedingly low.</text>
        <dbReference type="EC" id="3.4.11.1"/>
    </reaction>
</comment>
<evidence type="ECO:0000256" key="2">
    <source>
        <dbReference type="ARBA" id="ARBA00000967"/>
    </source>
</evidence>
<dbReference type="SUPFAM" id="SSF52949">
    <property type="entry name" value="Macro domain-like"/>
    <property type="match status" value="1"/>
</dbReference>